<gene>
    <name evidence="10" type="ORF">GQF01_03470</name>
</gene>
<dbReference type="EMBL" id="WTUZ01000010">
    <property type="protein sequence ID" value="MZQ81180.1"/>
    <property type="molecule type" value="Genomic_DNA"/>
</dbReference>
<dbReference type="Proteomes" id="UP000481087">
    <property type="component" value="Unassembled WGS sequence"/>
</dbReference>
<dbReference type="SUPFAM" id="SSF52540">
    <property type="entry name" value="P-loop containing nucleoside triphosphate hydrolases"/>
    <property type="match status" value="1"/>
</dbReference>
<dbReference type="Pfam" id="PF00005">
    <property type="entry name" value="ABC_tran"/>
    <property type="match status" value="1"/>
</dbReference>
<dbReference type="GO" id="GO:0005524">
    <property type="term" value="F:ATP binding"/>
    <property type="evidence" value="ECO:0007669"/>
    <property type="project" value="UniProtKB-KW"/>
</dbReference>
<dbReference type="InterPro" id="IPR017871">
    <property type="entry name" value="ABC_transporter-like_CS"/>
</dbReference>
<dbReference type="PANTHER" id="PTHR43117">
    <property type="entry name" value="OSMOPROTECTANT IMPORT ATP-BINDING PROTEIN OSMV"/>
    <property type="match status" value="1"/>
</dbReference>
<dbReference type="FunFam" id="3.40.50.300:FF:000425">
    <property type="entry name" value="Probable ABC transporter, ATP-binding subunit"/>
    <property type="match status" value="1"/>
</dbReference>
<keyword evidence="2" id="KW-0813">Transport</keyword>
<dbReference type="PANTHER" id="PTHR43117:SF4">
    <property type="entry name" value="OSMOPROTECTANT IMPORT ATP-BINDING PROTEIN OSMV"/>
    <property type="match status" value="1"/>
</dbReference>
<dbReference type="PROSITE" id="PS50893">
    <property type="entry name" value="ABC_TRANSPORTER_2"/>
    <property type="match status" value="1"/>
</dbReference>
<comment type="similarity">
    <text evidence="1">Belongs to the ABC transporter superfamily.</text>
</comment>
<keyword evidence="4 10" id="KW-0067">ATP-binding</keyword>
<evidence type="ECO:0000313" key="11">
    <source>
        <dbReference type="Proteomes" id="UP000481087"/>
    </source>
</evidence>
<protein>
    <recommendedName>
        <fullName evidence="8">Carnitine transport ATP-binding protein OpuCA</fullName>
        <ecNumber evidence="7">7.6.2.9</ecNumber>
    </recommendedName>
</protein>
<dbReference type="GO" id="GO:0015418">
    <property type="term" value="F:ABC-type quaternary ammonium compound transporting activity"/>
    <property type="evidence" value="ECO:0007669"/>
    <property type="project" value="UniProtKB-EC"/>
</dbReference>
<keyword evidence="3" id="KW-0547">Nucleotide-binding</keyword>
<dbReference type="AlphaFoldDB" id="A0A6L8UVN2"/>
<dbReference type="PROSITE" id="PS00211">
    <property type="entry name" value="ABC_TRANSPORTER_1"/>
    <property type="match status" value="1"/>
</dbReference>
<comment type="catalytic activity">
    <reaction evidence="5">
        <text>a quaternary ammonium(out) + ATP + H2O = a quaternary ammonium(in) + ADP + phosphate + H(+)</text>
        <dbReference type="Rhea" id="RHEA:11036"/>
        <dbReference type="ChEBI" id="CHEBI:15377"/>
        <dbReference type="ChEBI" id="CHEBI:15378"/>
        <dbReference type="ChEBI" id="CHEBI:30616"/>
        <dbReference type="ChEBI" id="CHEBI:35267"/>
        <dbReference type="ChEBI" id="CHEBI:43474"/>
        <dbReference type="ChEBI" id="CHEBI:456216"/>
        <dbReference type="EC" id="7.6.2.9"/>
    </reaction>
</comment>
<organism evidence="10 11">
    <name type="scientific">Paenibacillus silvestris</name>
    <dbReference type="NCBI Taxonomy" id="2606219"/>
    <lineage>
        <taxon>Bacteria</taxon>
        <taxon>Bacillati</taxon>
        <taxon>Bacillota</taxon>
        <taxon>Bacilli</taxon>
        <taxon>Bacillales</taxon>
        <taxon>Paenibacillaceae</taxon>
        <taxon>Paenibacillus</taxon>
    </lineage>
</organism>
<evidence type="ECO:0000259" key="9">
    <source>
        <dbReference type="PROSITE" id="PS50893"/>
    </source>
</evidence>
<dbReference type="SMART" id="SM00382">
    <property type="entry name" value="AAA"/>
    <property type="match status" value="1"/>
</dbReference>
<dbReference type="GO" id="GO:0016887">
    <property type="term" value="F:ATP hydrolysis activity"/>
    <property type="evidence" value="ECO:0007669"/>
    <property type="project" value="InterPro"/>
</dbReference>
<evidence type="ECO:0000256" key="5">
    <source>
        <dbReference type="ARBA" id="ARBA00052482"/>
    </source>
</evidence>
<accession>A0A6L8UVN2</accession>
<evidence type="ECO:0000256" key="1">
    <source>
        <dbReference type="ARBA" id="ARBA00005417"/>
    </source>
</evidence>
<dbReference type="InterPro" id="IPR003593">
    <property type="entry name" value="AAA+_ATPase"/>
</dbReference>
<evidence type="ECO:0000256" key="2">
    <source>
        <dbReference type="ARBA" id="ARBA00022448"/>
    </source>
</evidence>
<dbReference type="EC" id="7.6.2.9" evidence="7"/>
<evidence type="ECO:0000313" key="10">
    <source>
        <dbReference type="EMBL" id="MZQ81180.1"/>
    </source>
</evidence>
<comment type="caution">
    <text evidence="10">The sequence shown here is derived from an EMBL/GenBank/DDBJ whole genome shotgun (WGS) entry which is preliminary data.</text>
</comment>
<comment type="subunit">
    <text evidence="6">The complex is composed of two ATP-binding proteins (OpuCA), two transmembrane proteins (OpuCB and OpuCD) and a solute-binding protein (OpuCC).</text>
</comment>
<evidence type="ECO:0000256" key="4">
    <source>
        <dbReference type="ARBA" id="ARBA00022840"/>
    </source>
</evidence>
<sequence length="247" mass="27679">MIRFEQVSKQYSEKTYALQGIDLQIEKGEFFVLIGPSGSGKTTLLKMVNRLIEPTSGTIILDEKPIREYNIHELRCNIGYVLQSIALFPHMTVEQNISIVPELRGWNAKAIRIRVNELLEMVGLDPSTYRNRRPAELSGGQQQRVGVVRALAANPDIVLMDEPFSALDPISREQLQQDLVVLKKTISKTILFVTHDIQEAALLADRVCLMQDGIIIQVGSAMELRQNPATNFVKEFVGSAFGNSNKE</sequence>
<name>A0A6L8UVN2_9BACL</name>
<keyword evidence="11" id="KW-1185">Reference proteome</keyword>
<dbReference type="Gene3D" id="3.40.50.300">
    <property type="entry name" value="P-loop containing nucleotide triphosphate hydrolases"/>
    <property type="match status" value="1"/>
</dbReference>
<evidence type="ECO:0000256" key="7">
    <source>
        <dbReference type="ARBA" id="ARBA00066388"/>
    </source>
</evidence>
<evidence type="ECO:0000256" key="6">
    <source>
        <dbReference type="ARBA" id="ARBA00063934"/>
    </source>
</evidence>
<dbReference type="InterPro" id="IPR003439">
    <property type="entry name" value="ABC_transporter-like_ATP-bd"/>
</dbReference>
<feature type="domain" description="ABC transporter" evidence="9">
    <location>
        <begin position="2"/>
        <end position="237"/>
    </location>
</feature>
<evidence type="ECO:0000256" key="3">
    <source>
        <dbReference type="ARBA" id="ARBA00022741"/>
    </source>
</evidence>
<reference evidence="10 11" key="1">
    <citation type="submission" date="2019-12" db="EMBL/GenBank/DDBJ databases">
        <title>Paenibacillus sp. nov. sp. isolated from soil.</title>
        <authorList>
            <person name="Kim J."/>
            <person name="Jeong S.E."/>
            <person name="Jung H.S."/>
            <person name="Jeon C.O."/>
        </authorList>
    </citation>
    <scope>NUCLEOTIDE SEQUENCE [LARGE SCALE GENOMIC DNA]</scope>
    <source>
        <strain evidence="10 11">5J-6</strain>
    </source>
</reference>
<proteinExistence type="inferred from homology"/>
<evidence type="ECO:0000256" key="8">
    <source>
        <dbReference type="ARBA" id="ARBA00070305"/>
    </source>
</evidence>
<dbReference type="InterPro" id="IPR027417">
    <property type="entry name" value="P-loop_NTPase"/>
</dbReference>